<evidence type="ECO:0000256" key="1">
    <source>
        <dbReference type="SAM" id="Phobius"/>
    </source>
</evidence>
<name>A0A1Y3BWJ2_EURMA</name>
<keyword evidence="1" id="KW-0472">Membrane</keyword>
<comment type="caution">
    <text evidence="2">The sequence shown here is derived from an EMBL/GenBank/DDBJ whole genome shotgun (WGS) entry which is preliminary data.</text>
</comment>
<dbReference type="AlphaFoldDB" id="A0A1Y3BWJ2"/>
<keyword evidence="1" id="KW-0812">Transmembrane</keyword>
<gene>
    <name evidence="2" type="ORF">BLA29_006181</name>
</gene>
<dbReference type="Pfam" id="PF03311">
    <property type="entry name" value="Cornichon"/>
    <property type="match status" value="1"/>
</dbReference>
<dbReference type="EMBL" id="MUJZ01003418">
    <property type="protein sequence ID" value="OTF83495.1"/>
    <property type="molecule type" value="Genomic_DNA"/>
</dbReference>
<proteinExistence type="predicted"/>
<keyword evidence="3" id="KW-1185">Reference proteome</keyword>
<sequence length="65" mass="7322">MAFGFTAFTYILALILDAFLIFFSVFHVIAFDELKNDFKNPITQCNTLNPKKSNNFGSSLQIGLL</sequence>
<protein>
    <submittedName>
        <fullName evidence="2">Uncharacterized protein</fullName>
    </submittedName>
</protein>
<feature type="transmembrane region" description="Helical" evidence="1">
    <location>
        <begin position="7"/>
        <end position="31"/>
    </location>
</feature>
<reference evidence="2 3" key="1">
    <citation type="submission" date="2017-03" db="EMBL/GenBank/DDBJ databases">
        <title>Genome Survey of Euroglyphus maynei.</title>
        <authorList>
            <person name="Arlian L.G."/>
            <person name="Morgan M.S."/>
            <person name="Rider S.D."/>
        </authorList>
    </citation>
    <scope>NUCLEOTIDE SEQUENCE [LARGE SCALE GENOMIC DNA]</scope>
    <source>
        <strain evidence="2">Arlian Lab</strain>
        <tissue evidence="2">Whole body</tissue>
    </source>
</reference>
<evidence type="ECO:0000313" key="3">
    <source>
        <dbReference type="Proteomes" id="UP000194236"/>
    </source>
</evidence>
<dbReference type="OrthoDB" id="434393at2759"/>
<dbReference type="GO" id="GO:0016192">
    <property type="term" value="P:vesicle-mediated transport"/>
    <property type="evidence" value="ECO:0007669"/>
    <property type="project" value="InterPro"/>
</dbReference>
<organism evidence="2 3">
    <name type="scientific">Euroglyphus maynei</name>
    <name type="common">Mayne's house dust mite</name>
    <dbReference type="NCBI Taxonomy" id="6958"/>
    <lineage>
        <taxon>Eukaryota</taxon>
        <taxon>Metazoa</taxon>
        <taxon>Ecdysozoa</taxon>
        <taxon>Arthropoda</taxon>
        <taxon>Chelicerata</taxon>
        <taxon>Arachnida</taxon>
        <taxon>Acari</taxon>
        <taxon>Acariformes</taxon>
        <taxon>Sarcoptiformes</taxon>
        <taxon>Astigmata</taxon>
        <taxon>Psoroptidia</taxon>
        <taxon>Analgoidea</taxon>
        <taxon>Pyroglyphidae</taxon>
        <taxon>Pyroglyphinae</taxon>
        <taxon>Euroglyphus</taxon>
    </lineage>
</organism>
<keyword evidence="1" id="KW-1133">Transmembrane helix</keyword>
<dbReference type="InterPro" id="IPR003377">
    <property type="entry name" value="Cornichon"/>
</dbReference>
<accession>A0A1Y3BWJ2</accession>
<evidence type="ECO:0000313" key="2">
    <source>
        <dbReference type="EMBL" id="OTF83495.1"/>
    </source>
</evidence>
<dbReference type="Proteomes" id="UP000194236">
    <property type="component" value="Unassembled WGS sequence"/>
</dbReference>